<feature type="domain" description="Flagellar basal-body/hook protein C-terminal" evidence="8">
    <location>
        <begin position="585"/>
        <end position="627"/>
    </location>
</feature>
<keyword evidence="4 5" id="KW-0975">Bacterial flagellum</keyword>
<proteinExistence type="inferred from homology"/>
<evidence type="ECO:0000259" key="7">
    <source>
        <dbReference type="Pfam" id="PF00460"/>
    </source>
</evidence>
<dbReference type="InterPro" id="IPR037058">
    <property type="entry name" value="Falgellar_hook_FlgE_sf"/>
</dbReference>
<evidence type="ECO:0000259" key="10">
    <source>
        <dbReference type="Pfam" id="PF22692"/>
    </source>
</evidence>
<dbReference type="AlphaFoldDB" id="A0A1I3WTP2"/>
<evidence type="ECO:0000256" key="1">
    <source>
        <dbReference type="ARBA" id="ARBA00004117"/>
    </source>
</evidence>
<dbReference type="Gene3D" id="2.60.98.20">
    <property type="entry name" value="Flagellar hook protein FlgE"/>
    <property type="match status" value="1"/>
</dbReference>
<comment type="similarity">
    <text evidence="2 5">Belongs to the flagella basal body rod proteins family.</text>
</comment>
<evidence type="ECO:0000256" key="6">
    <source>
        <dbReference type="SAM" id="MobiDB-lite"/>
    </source>
</evidence>
<dbReference type="Pfam" id="PF07559">
    <property type="entry name" value="FlgE_D2"/>
    <property type="match status" value="1"/>
</dbReference>
<keyword evidence="11" id="KW-0966">Cell projection</keyword>
<feature type="domain" description="Flagellar hook protein FlgE/F/G-like D1" evidence="10">
    <location>
        <begin position="83"/>
        <end position="141"/>
    </location>
</feature>
<name>A0A1I3WTP2_9GAMM</name>
<dbReference type="InterPro" id="IPR011491">
    <property type="entry name" value="FlgE_D2"/>
</dbReference>
<dbReference type="GO" id="GO:0005829">
    <property type="term" value="C:cytosol"/>
    <property type="evidence" value="ECO:0007669"/>
    <property type="project" value="TreeGrafter"/>
</dbReference>
<dbReference type="Pfam" id="PF00460">
    <property type="entry name" value="Flg_bb_rod"/>
    <property type="match status" value="1"/>
</dbReference>
<dbReference type="InterPro" id="IPR037925">
    <property type="entry name" value="FlgE/F/G-like"/>
</dbReference>
<evidence type="ECO:0000256" key="5">
    <source>
        <dbReference type="RuleBase" id="RU362116"/>
    </source>
</evidence>
<feature type="domain" description="Flagellar hook protein FlgE D2" evidence="9">
    <location>
        <begin position="347"/>
        <end position="509"/>
    </location>
</feature>
<evidence type="ECO:0000313" key="12">
    <source>
        <dbReference type="Proteomes" id="UP000199445"/>
    </source>
</evidence>
<evidence type="ECO:0000259" key="8">
    <source>
        <dbReference type="Pfam" id="PF06429"/>
    </source>
</evidence>
<evidence type="ECO:0000313" key="11">
    <source>
        <dbReference type="EMBL" id="SFK10573.1"/>
    </source>
</evidence>
<keyword evidence="11" id="KW-0282">Flagellum</keyword>
<reference evidence="11 12" key="1">
    <citation type="submission" date="2016-10" db="EMBL/GenBank/DDBJ databases">
        <authorList>
            <person name="de Groot N.N."/>
        </authorList>
    </citation>
    <scope>NUCLEOTIDE SEQUENCE [LARGE SCALE GENOMIC DNA]</scope>
    <source>
        <strain evidence="11 12">IBRC-M 10445</strain>
    </source>
</reference>
<comment type="function">
    <text evidence="5">A flexible structure which links the flagellar filament to the drive apparatus in the basal body.</text>
</comment>
<dbReference type="NCBIfam" id="TIGR03506">
    <property type="entry name" value="FlgEFG_subfam"/>
    <property type="match status" value="2"/>
</dbReference>
<dbReference type="Proteomes" id="UP000199445">
    <property type="component" value="Unassembled WGS sequence"/>
</dbReference>
<feature type="domain" description="Flagellar basal body rod protein N-terminal" evidence="7">
    <location>
        <begin position="3"/>
        <end position="33"/>
    </location>
</feature>
<comment type="subcellular location">
    <subcellularLocation>
        <location evidence="1 5">Bacterial flagellum basal body</location>
    </subcellularLocation>
</comment>
<dbReference type="InterPro" id="IPR053967">
    <property type="entry name" value="LlgE_F_G-like_D1"/>
</dbReference>
<dbReference type="EMBL" id="FOSC01000010">
    <property type="protein sequence ID" value="SFK10573.1"/>
    <property type="molecule type" value="Genomic_DNA"/>
</dbReference>
<feature type="compositionally biased region" description="Low complexity" evidence="6">
    <location>
        <begin position="456"/>
        <end position="470"/>
    </location>
</feature>
<keyword evidence="12" id="KW-1185">Reference proteome</keyword>
<protein>
    <recommendedName>
        <fullName evidence="3 5">Flagellar hook protein FlgE</fullName>
    </recommendedName>
</protein>
<dbReference type="GO" id="GO:0009424">
    <property type="term" value="C:bacterial-type flagellum hook"/>
    <property type="evidence" value="ECO:0007669"/>
    <property type="project" value="TreeGrafter"/>
</dbReference>
<dbReference type="GO" id="GO:0009425">
    <property type="term" value="C:bacterial-type flagellum basal body"/>
    <property type="evidence" value="ECO:0007669"/>
    <property type="project" value="UniProtKB-SubCell"/>
</dbReference>
<sequence>MAFNTGLSGLRAAQVDLDVTGNNIANASTVGFKSSRAQFGDLYANGFLSSGSNPVGDGVTVQDIQQQFGQGNISFTDNGLDMAIDGDGFFVLSDGGETRYSRAGEFGIDKDGFVVNNQNMKVQGYQADADGNISGVRGDMQIQTDNLAPRRTTNLLTDVNLDSRESVLEQRIRSWDDLTVDQFADGESITFDVNGQLNEVTFDSTDSVDDIVNKLQSVSGVNASASTSFAVGDMAGADFGSFELYVGDETSPRAIDLDGVSDVDELAAKIRQQSDNSISADVTDGGELVITHNSGESLNVQYDDTGGTPVFDETEQGVVSITTDRSVTDMESSVTAIEDAYVGGDVEPVNAFNPEDQRTYNHATSTTIYDSLGNSHELTQFFVKEPSPGNGVGESQWSVYMEIDGELVGGTDEDPYTATFSESGELKSIRDQNGDVSSLGEIVIDDWVPKDPNGDPNGAEGPPALGPGEEVPSPIPEDGEYGSAFVVDLSDSTQYGAAFGVNDQQQNGYTTGRLSGLDVSDEGVIFARYTNGQSNELGQVALATFQNTDGLSPVGDTAWVETFESGQPVIGKPGTGTLGSIAASSVEESNVDLSEELVNLIIAQRNYQANAKTIETSDAVTQTIINLR</sequence>
<evidence type="ECO:0000256" key="3">
    <source>
        <dbReference type="ARBA" id="ARBA00019015"/>
    </source>
</evidence>
<dbReference type="Pfam" id="PF06429">
    <property type="entry name" value="Flg_bbr_C"/>
    <property type="match status" value="1"/>
</dbReference>
<dbReference type="PANTHER" id="PTHR30435:SF1">
    <property type="entry name" value="FLAGELLAR HOOK PROTEIN FLGE"/>
    <property type="match status" value="1"/>
</dbReference>
<dbReference type="Pfam" id="PF22692">
    <property type="entry name" value="LlgE_F_G_D1"/>
    <property type="match status" value="1"/>
</dbReference>
<evidence type="ECO:0000259" key="9">
    <source>
        <dbReference type="Pfam" id="PF07559"/>
    </source>
</evidence>
<gene>
    <name evidence="11" type="ORF">SAMN05216429_110123</name>
</gene>
<dbReference type="GO" id="GO:0071978">
    <property type="term" value="P:bacterial-type flagellum-dependent swarming motility"/>
    <property type="evidence" value="ECO:0007669"/>
    <property type="project" value="TreeGrafter"/>
</dbReference>
<accession>A0A1I3WTP2</accession>
<dbReference type="RefSeq" id="WP_091705857.1">
    <property type="nucleotide sequence ID" value="NZ_BMYN01000006.1"/>
</dbReference>
<keyword evidence="11" id="KW-0969">Cilium</keyword>
<dbReference type="InterPro" id="IPR010930">
    <property type="entry name" value="Flg_bb/hook_C_dom"/>
</dbReference>
<evidence type="ECO:0000256" key="2">
    <source>
        <dbReference type="ARBA" id="ARBA00009677"/>
    </source>
</evidence>
<organism evidence="11 12">
    <name type="scientific">Marinobacter persicus</name>
    <dbReference type="NCBI Taxonomy" id="930118"/>
    <lineage>
        <taxon>Bacteria</taxon>
        <taxon>Pseudomonadati</taxon>
        <taxon>Pseudomonadota</taxon>
        <taxon>Gammaproteobacteria</taxon>
        <taxon>Pseudomonadales</taxon>
        <taxon>Marinobacteraceae</taxon>
        <taxon>Marinobacter</taxon>
    </lineage>
</organism>
<dbReference type="PANTHER" id="PTHR30435">
    <property type="entry name" value="FLAGELLAR PROTEIN"/>
    <property type="match status" value="1"/>
</dbReference>
<dbReference type="InterPro" id="IPR020013">
    <property type="entry name" value="Flagellar_FlgE/F/G"/>
</dbReference>
<feature type="region of interest" description="Disordered" evidence="6">
    <location>
        <begin position="446"/>
        <end position="481"/>
    </location>
</feature>
<dbReference type="InterPro" id="IPR001444">
    <property type="entry name" value="Flag_bb_rod_N"/>
</dbReference>
<dbReference type="OrthoDB" id="8578401at2"/>
<dbReference type="SUPFAM" id="SSF117143">
    <property type="entry name" value="Flagellar hook protein flgE"/>
    <property type="match status" value="2"/>
</dbReference>
<evidence type="ECO:0000256" key="4">
    <source>
        <dbReference type="ARBA" id="ARBA00023143"/>
    </source>
</evidence>